<gene>
    <name evidence="2" type="ORF">ALC62_04717</name>
</gene>
<protein>
    <submittedName>
        <fullName evidence="2">Uncharacterized protein</fullName>
    </submittedName>
</protein>
<feature type="region of interest" description="Disordered" evidence="1">
    <location>
        <begin position="165"/>
        <end position="184"/>
    </location>
</feature>
<dbReference type="Proteomes" id="UP000078542">
    <property type="component" value="Unassembled WGS sequence"/>
</dbReference>
<dbReference type="AlphaFoldDB" id="A0A195CVC7"/>
<evidence type="ECO:0000313" key="2">
    <source>
        <dbReference type="EMBL" id="KYN04492.1"/>
    </source>
</evidence>
<keyword evidence="3" id="KW-1185">Reference proteome</keyword>
<evidence type="ECO:0000256" key="1">
    <source>
        <dbReference type="SAM" id="MobiDB-lite"/>
    </source>
</evidence>
<dbReference type="EMBL" id="KQ977276">
    <property type="protein sequence ID" value="KYN04492.1"/>
    <property type="molecule type" value="Genomic_DNA"/>
</dbReference>
<organism evidence="2 3">
    <name type="scientific">Cyphomyrmex costatus</name>
    <dbReference type="NCBI Taxonomy" id="456900"/>
    <lineage>
        <taxon>Eukaryota</taxon>
        <taxon>Metazoa</taxon>
        <taxon>Ecdysozoa</taxon>
        <taxon>Arthropoda</taxon>
        <taxon>Hexapoda</taxon>
        <taxon>Insecta</taxon>
        <taxon>Pterygota</taxon>
        <taxon>Neoptera</taxon>
        <taxon>Endopterygota</taxon>
        <taxon>Hymenoptera</taxon>
        <taxon>Apocrita</taxon>
        <taxon>Aculeata</taxon>
        <taxon>Formicoidea</taxon>
        <taxon>Formicidae</taxon>
        <taxon>Myrmicinae</taxon>
        <taxon>Cyphomyrmex</taxon>
    </lineage>
</organism>
<evidence type="ECO:0000313" key="3">
    <source>
        <dbReference type="Proteomes" id="UP000078542"/>
    </source>
</evidence>
<name>A0A195CVC7_9HYME</name>
<sequence>MASEVRRFTCLTCSDFSKERIAAEDSHREETLNSKTVSGVLICRSESSVANRKFPDGSCVYSSRDNASPGHFNKGTQPHVTAEVGVYSLRWWISSPALASLSVHLSGSPSVAHGESAIGVLVCFLREKRRQANPTSIIHKRPRLSGLNVMFNVADACDARSDNVRREMPGDCSRNSRNWRHAIN</sequence>
<accession>A0A195CVC7</accession>
<proteinExistence type="predicted"/>
<reference evidence="2 3" key="1">
    <citation type="submission" date="2016-03" db="EMBL/GenBank/DDBJ databases">
        <title>Cyphomyrmex costatus WGS genome.</title>
        <authorList>
            <person name="Nygaard S."/>
            <person name="Hu H."/>
            <person name="Boomsma J."/>
            <person name="Zhang G."/>
        </authorList>
    </citation>
    <scope>NUCLEOTIDE SEQUENCE [LARGE SCALE GENOMIC DNA]</scope>
    <source>
        <strain evidence="2">MS0001</strain>
        <tissue evidence="2">Whole body</tissue>
    </source>
</reference>